<evidence type="ECO:0000259" key="11">
    <source>
        <dbReference type="Pfam" id="PF01137"/>
    </source>
</evidence>
<dbReference type="Gene3D" id="3.30.360.20">
    <property type="entry name" value="RNA 3'-terminal phosphate cyclase, insert domain"/>
    <property type="match status" value="1"/>
</dbReference>
<evidence type="ECO:0000256" key="1">
    <source>
        <dbReference type="ARBA" id="ARBA00009206"/>
    </source>
</evidence>
<comment type="function">
    <text evidence="8">Catalyzes the conversion of 3'-phosphate to a 2',3'-cyclic phosphodiester at the end of RNA. The mechanism of action of the enzyme occurs in 3 steps: (A) adenylation of the enzyme by ATP; (B) transfer of adenylate to an RNA-N3'P to produce RNA-N3'PP5'A; (C) and attack of the adjacent 2'-hydroxyl on the 3'-phosphorus in the diester linkage to produce the cyclic end product. Likely functions in some aspects of cellular RNA processing. Function plays an important role in regulating axon regeneration by inhibiting central nervous system (CNS) axon regeneration following optic nerve injury.</text>
</comment>
<dbReference type="InterPro" id="IPR017770">
    <property type="entry name" value="RNA3'_term_phos_cyc_type_1"/>
</dbReference>
<dbReference type="SUPFAM" id="SSF52913">
    <property type="entry name" value="RNA 3'-terminal phosphate cyclase, RPTC, insert domain"/>
    <property type="match status" value="1"/>
</dbReference>
<sequence>MSGDSSGEVITIDGSVMEGGGQILRMAIAFSTLFRKPVRVWNIRAGRSSPGLRPQHLSGLKLVRDICKGRLENAAIGSTEVTFYPGPIRGGEFTADTGTAGSVVLLLQVALPCLLFADGPSTLWLRGGTNAEMAPQIDYTLSVFQPALQKFGAAVDIRILRRGYFPKGGGQIEVHVEPVAALKPVELVEPGKVVKVTGRSFVAGMLPPKLAHVMADTAAGIIQKRLPSVDVSIERVKENEADVMGTGSGIIVMAESSTGCYRAGSSLGKRGSPAEAVGEAAARDLLRELERDTCVDSYLQDQLVVFAALASGKSRILSGPLTLHTETAIHVAHLLTTAKFSTVPKGDCVILECEGASCSPTNA</sequence>
<evidence type="ECO:0000256" key="3">
    <source>
        <dbReference type="ARBA" id="ARBA00021428"/>
    </source>
</evidence>
<comment type="catalytic activity">
    <reaction evidence="6">
        <text>a 3'-end 3'-phospho-ribonucleotide-RNA + ATP = a 3'-end 2',3'-cyclophospho-ribonucleotide-RNA + AMP + diphosphate</text>
        <dbReference type="Rhea" id="RHEA:23976"/>
        <dbReference type="Rhea" id="RHEA-COMP:10463"/>
        <dbReference type="Rhea" id="RHEA-COMP:10464"/>
        <dbReference type="ChEBI" id="CHEBI:30616"/>
        <dbReference type="ChEBI" id="CHEBI:33019"/>
        <dbReference type="ChEBI" id="CHEBI:83062"/>
        <dbReference type="ChEBI" id="CHEBI:83064"/>
        <dbReference type="ChEBI" id="CHEBI:456215"/>
        <dbReference type="EC" id="6.5.1.4"/>
    </reaction>
</comment>
<feature type="binding site" evidence="10">
    <location>
        <begin position="298"/>
        <end position="302"/>
    </location>
    <ligand>
        <name>ATP</name>
        <dbReference type="ChEBI" id="CHEBI:30616"/>
    </ligand>
</feature>
<dbReference type="NCBIfam" id="TIGR03399">
    <property type="entry name" value="RNA_3prim_cycl"/>
    <property type="match status" value="1"/>
</dbReference>
<dbReference type="GO" id="GO:0005524">
    <property type="term" value="F:ATP binding"/>
    <property type="evidence" value="ECO:0007669"/>
    <property type="project" value="UniProtKB-KW"/>
</dbReference>
<dbReference type="PIRSF" id="PIRSF005378">
    <property type="entry name" value="RNA3'_term_phos_cycl_euk"/>
    <property type="match status" value="1"/>
</dbReference>
<feature type="binding site" evidence="10">
    <location>
        <position position="108"/>
    </location>
    <ligand>
        <name>ATP</name>
        <dbReference type="ChEBI" id="CHEBI:30616"/>
    </ligand>
</feature>
<evidence type="ECO:0000256" key="4">
    <source>
        <dbReference type="ARBA" id="ARBA00022598"/>
    </source>
</evidence>
<dbReference type="InterPro" id="IPR013792">
    <property type="entry name" value="RNA3'P_cycl/enolpyr_Trfase_a/b"/>
</dbReference>
<comment type="similarity">
    <text evidence="1">Belongs to the RNA 3'-terminal cyclase family. Type 1 subfamily.</text>
</comment>
<keyword evidence="5 10" id="KW-0547">Nucleotide-binding</keyword>
<protein>
    <recommendedName>
        <fullName evidence="3">RNA 3'-terminal phosphate cyclase</fullName>
        <ecNumber evidence="2">6.5.1.4</ecNumber>
    </recommendedName>
    <alternativeName>
        <fullName evidence="7">RNA terminal phosphate cyclase domain-containing protein 1</fullName>
    </alternativeName>
</protein>
<evidence type="ECO:0000313" key="13">
    <source>
        <dbReference type="EMBL" id="JAP71491.1"/>
    </source>
</evidence>
<reference evidence="13" key="1">
    <citation type="submission" date="2016-02" db="EMBL/GenBank/DDBJ databases">
        <title>RNAseq analyses of the midgut from blood- or serum-fed Ixodes ricinus ticks.</title>
        <authorList>
            <person name="Perner J."/>
            <person name="Provaznik J."/>
            <person name="Schrenkova J."/>
            <person name="Urbanova V."/>
            <person name="Ribeiro J.M."/>
            <person name="Kopacek P."/>
        </authorList>
    </citation>
    <scope>NUCLEOTIDE SEQUENCE</scope>
    <source>
        <tissue evidence="13">Gut</tissue>
    </source>
</reference>
<proteinExistence type="evidence at transcript level"/>
<dbReference type="EC" id="6.5.1.4" evidence="2"/>
<feature type="active site" description="Tele-AMP-histidine intermediate" evidence="9">
    <location>
        <position position="324"/>
    </location>
</feature>
<dbReference type="EMBL" id="GEFM01004305">
    <property type="protein sequence ID" value="JAP71491.1"/>
    <property type="molecule type" value="mRNA"/>
</dbReference>
<dbReference type="Pfam" id="PF05189">
    <property type="entry name" value="RTC_insert"/>
    <property type="match status" value="1"/>
</dbReference>
<dbReference type="GO" id="GO:0006396">
    <property type="term" value="P:RNA processing"/>
    <property type="evidence" value="ECO:0007669"/>
    <property type="project" value="InterPro"/>
</dbReference>
<dbReference type="Pfam" id="PF01137">
    <property type="entry name" value="RTC"/>
    <property type="match status" value="1"/>
</dbReference>
<dbReference type="InterPro" id="IPR036553">
    <property type="entry name" value="RPTC_insert"/>
</dbReference>
<dbReference type="InterPro" id="IPR023797">
    <property type="entry name" value="RNA3'_phos_cyclase_dom"/>
</dbReference>
<dbReference type="InterPro" id="IPR037136">
    <property type="entry name" value="RNA3'_phos_cyclase_dom_sf"/>
</dbReference>
<dbReference type="InterPro" id="IPR000228">
    <property type="entry name" value="RNA3'_term_phos_cyc"/>
</dbReference>
<accession>A0A131Y0T4</accession>
<dbReference type="PANTHER" id="PTHR11096:SF0">
    <property type="entry name" value="RNA 3'-TERMINAL PHOSPHATE CYCLASE"/>
    <property type="match status" value="1"/>
</dbReference>
<keyword evidence="4" id="KW-0436">Ligase</keyword>
<keyword evidence="10" id="KW-0067">ATP-binding</keyword>
<evidence type="ECO:0000256" key="5">
    <source>
        <dbReference type="ARBA" id="ARBA00022741"/>
    </source>
</evidence>
<dbReference type="PANTHER" id="PTHR11096">
    <property type="entry name" value="RNA 3' TERMINAL PHOSPHATE CYCLASE"/>
    <property type="match status" value="1"/>
</dbReference>
<name>A0A131Y0T4_IXORI</name>
<evidence type="ECO:0000256" key="8">
    <source>
        <dbReference type="ARBA" id="ARBA00045867"/>
    </source>
</evidence>
<dbReference type="InterPro" id="IPR020719">
    <property type="entry name" value="RNA3'_term_phos_cycl-like_CS"/>
</dbReference>
<dbReference type="PROSITE" id="PS01287">
    <property type="entry name" value="RTC"/>
    <property type="match status" value="1"/>
</dbReference>
<dbReference type="SUPFAM" id="SSF55205">
    <property type="entry name" value="EPT/RTPC-like"/>
    <property type="match status" value="2"/>
</dbReference>
<evidence type="ECO:0000256" key="10">
    <source>
        <dbReference type="PIRSR" id="PIRSR005378-2"/>
    </source>
</evidence>
<evidence type="ECO:0000259" key="12">
    <source>
        <dbReference type="Pfam" id="PF05189"/>
    </source>
</evidence>
<feature type="domain" description="RNA 3'-terminal phosphate cyclase" evidence="11">
    <location>
        <begin position="17"/>
        <end position="341"/>
    </location>
</feature>
<dbReference type="AlphaFoldDB" id="A0A131Y0T4"/>
<evidence type="ECO:0000256" key="7">
    <source>
        <dbReference type="ARBA" id="ARBA00032543"/>
    </source>
</evidence>
<organism evidence="13">
    <name type="scientific">Ixodes ricinus</name>
    <name type="common">Common tick</name>
    <name type="synonym">Acarus ricinus</name>
    <dbReference type="NCBI Taxonomy" id="34613"/>
    <lineage>
        <taxon>Eukaryota</taxon>
        <taxon>Metazoa</taxon>
        <taxon>Ecdysozoa</taxon>
        <taxon>Arthropoda</taxon>
        <taxon>Chelicerata</taxon>
        <taxon>Arachnida</taxon>
        <taxon>Acari</taxon>
        <taxon>Parasitiformes</taxon>
        <taxon>Ixodida</taxon>
        <taxon>Ixodoidea</taxon>
        <taxon>Ixodidae</taxon>
        <taxon>Ixodinae</taxon>
        <taxon>Ixodes</taxon>
    </lineage>
</organism>
<evidence type="ECO:0000256" key="2">
    <source>
        <dbReference type="ARBA" id="ARBA00012725"/>
    </source>
</evidence>
<dbReference type="HAMAP" id="MF_00200">
    <property type="entry name" value="RTC"/>
    <property type="match status" value="1"/>
</dbReference>
<dbReference type="Gene3D" id="3.65.10.20">
    <property type="entry name" value="RNA 3'-terminal phosphate cyclase domain"/>
    <property type="match status" value="1"/>
</dbReference>
<dbReference type="GO" id="GO:0005634">
    <property type="term" value="C:nucleus"/>
    <property type="evidence" value="ECO:0007669"/>
    <property type="project" value="TreeGrafter"/>
</dbReference>
<dbReference type="InterPro" id="IPR013791">
    <property type="entry name" value="RNA3'-term_phos_cycl_insert"/>
</dbReference>
<evidence type="ECO:0000256" key="9">
    <source>
        <dbReference type="PIRSR" id="PIRSR005378-1"/>
    </source>
</evidence>
<feature type="domain" description="RNA 3'-terminal phosphate cyclase insert" evidence="12">
    <location>
        <begin position="188"/>
        <end position="290"/>
    </location>
</feature>
<dbReference type="FunFam" id="3.30.360.20:FF:000002">
    <property type="entry name" value="RNA terminal phosphate cyclase-like 1"/>
    <property type="match status" value="1"/>
</dbReference>
<evidence type="ECO:0000256" key="6">
    <source>
        <dbReference type="ARBA" id="ARBA00024481"/>
    </source>
</evidence>
<dbReference type="GO" id="GO:0003963">
    <property type="term" value="F:RNA-3'-phosphate cyclase activity"/>
    <property type="evidence" value="ECO:0007669"/>
    <property type="project" value="UniProtKB-EC"/>
</dbReference>